<accession>A0A1D1VV03</accession>
<name>A0A1D1VV03_RAMVA</name>
<evidence type="ECO:0000313" key="3">
    <source>
        <dbReference type="Proteomes" id="UP000186922"/>
    </source>
</evidence>
<reference evidence="2 3" key="1">
    <citation type="journal article" date="2016" name="Nat. Commun.">
        <title>Extremotolerant tardigrade genome and improved radiotolerance of human cultured cells by tardigrade-unique protein.</title>
        <authorList>
            <person name="Hashimoto T."/>
            <person name="Horikawa D.D."/>
            <person name="Saito Y."/>
            <person name="Kuwahara H."/>
            <person name="Kozuka-Hata H."/>
            <person name="Shin-I T."/>
            <person name="Minakuchi Y."/>
            <person name="Ohishi K."/>
            <person name="Motoyama A."/>
            <person name="Aizu T."/>
            <person name="Enomoto A."/>
            <person name="Kondo K."/>
            <person name="Tanaka S."/>
            <person name="Hara Y."/>
            <person name="Koshikawa S."/>
            <person name="Sagara H."/>
            <person name="Miura T."/>
            <person name="Yokobori S."/>
            <person name="Miyagawa K."/>
            <person name="Suzuki Y."/>
            <person name="Kubo T."/>
            <person name="Oyama M."/>
            <person name="Kohara Y."/>
            <person name="Fujiyama A."/>
            <person name="Arakawa K."/>
            <person name="Katayama T."/>
            <person name="Toyoda A."/>
            <person name="Kunieda T."/>
        </authorList>
    </citation>
    <scope>NUCLEOTIDE SEQUENCE [LARGE SCALE GENOMIC DNA]</scope>
    <source>
        <strain evidence="2 3">YOKOZUNA-1</strain>
    </source>
</reference>
<gene>
    <name evidence="2" type="primary">RvY_13334-1</name>
    <name evidence="2" type="synonym">RvY_13334.1</name>
    <name evidence="2" type="ORF">RvY_13334</name>
</gene>
<evidence type="ECO:0000313" key="2">
    <source>
        <dbReference type="EMBL" id="GAV02814.1"/>
    </source>
</evidence>
<keyword evidence="3" id="KW-1185">Reference proteome</keyword>
<feature type="compositionally biased region" description="Polar residues" evidence="1">
    <location>
        <begin position="40"/>
        <end position="49"/>
    </location>
</feature>
<dbReference type="Proteomes" id="UP000186922">
    <property type="component" value="Unassembled WGS sequence"/>
</dbReference>
<dbReference type="AlphaFoldDB" id="A0A1D1VV03"/>
<dbReference type="EMBL" id="BDGG01000008">
    <property type="protein sequence ID" value="GAV02814.1"/>
    <property type="molecule type" value="Genomic_DNA"/>
</dbReference>
<protein>
    <submittedName>
        <fullName evidence="2">Uncharacterized protein</fullName>
    </submittedName>
</protein>
<evidence type="ECO:0000256" key="1">
    <source>
        <dbReference type="SAM" id="MobiDB-lite"/>
    </source>
</evidence>
<comment type="caution">
    <text evidence="2">The sequence shown here is derived from an EMBL/GenBank/DDBJ whole genome shotgun (WGS) entry which is preliminary data.</text>
</comment>
<feature type="region of interest" description="Disordered" evidence="1">
    <location>
        <begin position="32"/>
        <end position="67"/>
    </location>
</feature>
<proteinExistence type="predicted"/>
<sequence length="103" mass="10322">MDPISLSVNHHAINKRKSNIAVLSTSNEALPSADLPVNSAGPTNATSAVTRGVAPGQSARSSGPLVTPVDQPAVTVVASNPPVVVVPTAVLPVDAVPVAPRHP</sequence>
<organism evidence="2 3">
    <name type="scientific">Ramazzottius varieornatus</name>
    <name type="common">Water bear</name>
    <name type="synonym">Tardigrade</name>
    <dbReference type="NCBI Taxonomy" id="947166"/>
    <lineage>
        <taxon>Eukaryota</taxon>
        <taxon>Metazoa</taxon>
        <taxon>Ecdysozoa</taxon>
        <taxon>Tardigrada</taxon>
        <taxon>Eutardigrada</taxon>
        <taxon>Parachela</taxon>
        <taxon>Hypsibioidea</taxon>
        <taxon>Ramazzottiidae</taxon>
        <taxon>Ramazzottius</taxon>
    </lineage>
</organism>